<dbReference type="InterPro" id="IPR034746">
    <property type="entry name" value="POTRA"/>
</dbReference>
<dbReference type="RefSeq" id="WP_286277273.1">
    <property type="nucleotide sequence ID" value="NZ_AP027731.1"/>
</dbReference>
<evidence type="ECO:0000313" key="10">
    <source>
        <dbReference type="Proteomes" id="UP001321498"/>
    </source>
</evidence>
<evidence type="ECO:0000313" key="9">
    <source>
        <dbReference type="EMBL" id="BDZ47351.1"/>
    </source>
</evidence>
<dbReference type="Gene3D" id="3.10.20.310">
    <property type="entry name" value="membrane protein fhac"/>
    <property type="match status" value="1"/>
</dbReference>
<keyword evidence="6" id="KW-0472">Membrane</keyword>
<dbReference type="PANTHER" id="PTHR37820">
    <property type="entry name" value="CELL DIVISION PROTEIN DIVIB"/>
    <property type="match status" value="1"/>
</dbReference>
<reference evidence="10" key="1">
    <citation type="journal article" date="2019" name="Int. J. Syst. Evol. Microbiol.">
        <title>The Global Catalogue of Microorganisms (GCM) 10K type strain sequencing project: providing services to taxonomists for standard genome sequencing and annotation.</title>
        <authorList>
            <consortium name="The Broad Institute Genomics Platform"/>
            <consortium name="The Broad Institute Genome Sequencing Center for Infectious Disease"/>
            <person name="Wu L."/>
            <person name="Ma J."/>
        </authorList>
    </citation>
    <scope>NUCLEOTIDE SEQUENCE [LARGE SCALE GENOMIC DNA]</scope>
    <source>
        <strain evidence="10">NBRC 108725</strain>
    </source>
</reference>
<comment type="subcellular location">
    <subcellularLocation>
        <location evidence="1">Membrane</location>
    </subcellularLocation>
</comment>
<dbReference type="Pfam" id="PF08478">
    <property type="entry name" value="POTRA_1"/>
    <property type="match status" value="1"/>
</dbReference>
<keyword evidence="7" id="KW-0131">Cell cycle</keyword>
<organism evidence="9 10">
    <name type="scientific">Naasia aerilata</name>
    <dbReference type="NCBI Taxonomy" id="1162966"/>
    <lineage>
        <taxon>Bacteria</taxon>
        <taxon>Bacillati</taxon>
        <taxon>Actinomycetota</taxon>
        <taxon>Actinomycetes</taxon>
        <taxon>Micrococcales</taxon>
        <taxon>Microbacteriaceae</taxon>
        <taxon>Naasia</taxon>
    </lineage>
</organism>
<gene>
    <name evidence="9" type="ORF">GCM10025866_32600</name>
</gene>
<dbReference type="PANTHER" id="PTHR37820:SF1">
    <property type="entry name" value="CELL DIVISION PROTEIN FTSQ"/>
    <property type="match status" value="1"/>
</dbReference>
<sequence>MGSPRAAARLVRKATRARKRAERAEVRRFTRQLRRRRLAWLISGAVLVALASVVALGAFSPLFALRDIEVQGASRVPPAAIVDALSGELGRPLPLVDAGAVRSALSKFPLIETYTTESRPPGTLVVRIVERTPVAVVAAGAAFDLVDSAGVVLDTTPTRPAGFPIIDLQGAGRTDVPFTAAAAVLVALPADLRAQVDSITARTTDDVSLVLTGGQRVVWGSAADSVRKAQHLAALLRQAPTNVSEYDVSSPGVGILR</sequence>
<evidence type="ECO:0000256" key="6">
    <source>
        <dbReference type="ARBA" id="ARBA00023136"/>
    </source>
</evidence>
<dbReference type="Proteomes" id="UP001321498">
    <property type="component" value="Chromosome"/>
</dbReference>
<evidence type="ECO:0000256" key="3">
    <source>
        <dbReference type="ARBA" id="ARBA00022618"/>
    </source>
</evidence>
<dbReference type="Pfam" id="PF03799">
    <property type="entry name" value="FtsQ_DivIB_C"/>
    <property type="match status" value="1"/>
</dbReference>
<evidence type="ECO:0000256" key="1">
    <source>
        <dbReference type="ARBA" id="ARBA00004370"/>
    </source>
</evidence>
<evidence type="ECO:0000256" key="4">
    <source>
        <dbReference type="ARBA" id="ARBA00022692"/>
    </source>
</evidence>
<dbReference type="PROSITE" id="PS51779">
    <property type="entry name" value="POTRA"/>
    <property type="match status" value="1"/>
</dbReference>
<evidence type="ECO:0000256" key="5">
    <source>
        <dbReference type="ARBA" id="ARBA00022989"/>
    </source>
</evidence>
<keyword evidence="4" id="KW-0812">Transmembrane</keyword>
<proteinExistence type="predicted"/>
<keyword evidence="2" id="KW-1003">Cell membrane</keyword>
<keyword evidence="5" id="KW-1133">Transmembrane helix</keyword>
<dbReference type="EMBL" id="AP027731">
    <property type="protein sequence ID" value="BDZ47351.1"/>
    <property type="molecule type" value="Genomic_DNA"/>
</dbReference>
<protein>
    <recommendedName>
        <fullName evidence="8">POTRA domain-containing protein</fullName>
    </recommendedName>
</protein>
<keyword evidence="3" id="KW-0132">Cell division</keyword>
<evidence type="ECO:0000256" key="2">
    <source>
        <dbReference type="ARBA" id="ARBA00022475"/>
    </source>
</evidence>
<dbReference type="InterPro" id="IPR005548">
    <property type="entry name" value="Cell_div_FtsQ/DivIB_C"/>
</dbReference>
<dbReference type="InterPro" id="IPR013685">
    <property type="entry name" value="POTRA_FtsQ_type"/>
</dbReference>
<keyword evidence="10" id="KW-1185">Reference proteome</keyword>
<feature type="domain" description="POTRA" evidence="8">
    <location>
        <begin position="63"/>
        <end position="131"/>
    </location>
</feature>
<name>A0ABN6XQW0_9MICO</name>
<evidence type="ECO:0000256" key="7">
    <source>
        <dbReference type="ARBA" id="ARBA00023306"/>
    </source>
</evidence>
<dbReference type="InterPro" id="IPR050487">
    <property type="entry name" value="FtsQ_DivIB"/>
</dbReference>
<evidence type="ECO:0000259" key="8">
    <source>
        <dbReference type="PROSITE" id="PS51779"/>
    </source>
</evidence>
<accession>A0ABN6XQW0</accession>